<feature type="binding site" evidence="9">
    <location>
        <position position="1710"/>
    </location>
    <ligand>
        <name>ATP</name>
        <dbReference type="ChEBI" id="CHEBI:30616"/>
    </ligand>
</feature>
<dbReference type="InterPro" id="IPR049730">
    <property type="entry name" value="SNF2/RAD54-like_C"/>
</dbReference>
<dbReference type="GO" id="GO:0005615">
    <property type="term" value="C:extracellular space"/>
    <property type="evidence" value="ECO:0007669"/>
    <property type="project" value="TreeGrafter"/>
</dbReference>
<feature type="compositionally biased region" description="Polar residues" evidence="11">
    <location>
        <begin position="1036"/>
        <end position="1045"/>
    </location>
</feature>
<feature type="binding site" evidence="9">
    <location>
        <position position="2450"/>
    </location>
    <ligand>
        <name>ATP</name>
        <dbReference type="ChEBI" id="CHEBI:30616"/>
    </ligand>
</feature>
<evidence type="ECO:0000256" key="2">
    <source>
        <dbReference type="ARBA" id="ARBA00012231"/>
    </source>
</evidence>
<proteinExistence type="inferred from homology"/>
<dbReference type="InterPro" id="IPR014001">
    <property type="entry name" value="Helicase_ATP-bd"/>
</dbReference>
<dbReference type="InterPro" id="IPR022413">
    <property type="entry name" value="ATP-guanido_PTrfase_N"/>
</dbReference>
<feature type="compositionally biased region" description="Polar residues" evidence="11">
    <location>
        <begin position="1395"/>
        <end position="1406"/>
    </location>
</feature>
<feature type="domain" description="Phosphagen kinase C-terminal" evidence="15">
    <location>
        <begin position="1644"/>
        <end position="1886"/>
    </location>
</feature>
<keyword evidence="16" id="KW-0969">Cilium</keyword>
<feature type="binding site" evidence="9">
    <location>
        <begin position="2182"/>
        <end position="2186"/>
    </location>
    <ligand>
        <name>ATP</name>
        <dbReference type="ChEBI" id="CHEBI:30616"/>
    </ligand>
</feature>
<feature type="compositionally biased region" description="Low complexity" evidence="11">
    <location>
        <begin position="26"/>
        <end position="36"/>
    </location>
</feature>
<feature type="binding site" evidence="9">
    <location>
        <position position="2495"/>
    </location>
    <ligand>
        <name>ATP</name>
        <dbReference type="ChEBI" id="CHEBI:30616"/>
    </ligand>
</feature>
<feature type="region of interest" description="Disordered" evidence="11">
    <location>
        <begin position="1112"/>
        <end position="1131"/>
    </location>
</feature>
<feature type="binding site" evidence="9">
    <location>
        <begin position="1811"/>
        <end position="1815"/>
    </location>
    <ligand>
        <name>ATP</name>
        <dbReference type="ChEBI" id="CHEBI:30616"/>
    </ligand>
</feature>
<feature type="region of interest" description="Disordered" evidence="11">
    <location>
        <begin position="15"/>
        <end position="103"/>
    </location>
</feature>
<feature type="domain" description="Helicase C-terminal" evidence="13">
    <location>
        <begin position="740"/>
        <end position="923"/>
    </location>
</feature>
<feature type="binding site" evidence="9">
    <location>
        <begin position="2551"/>
        <end position="2555"/>
    </location>
    <ligand>
        <name>ATP</name>
        <dbReference type="ChEBI" id="CHEBI:30616"/>
    </ligand>
</feature>
<reference evidence="16" key="1">
    <citation type="submission" date="2023-03" db="EMBL/GenBank/DDBJ databases">
        <authorList>
            <person name="Steffen K."/>
            <person name="Cardenas P."/>
        </authorList>
    </citation>
    <scope>NUCLEOTIDE SEQUENCE</scope>
</reference>
<feature type="domain" description="Phosphagen kinase N-terminal" evidence="14">
    <location>
        <begin position="2640"/>
        <end position="2726"/>
    </location>
</feature>
<feature type="domain" description="Phosphagen kinase N-terminal" evidence="14">
    <location>
        <begin position="1530"/>
        <end position="1617"/>
    </location>
</feature>
<dbReference type="EMBL" id="CASHTH010001384">
    <property type="protein sequence ID" value="CAI8014668.1"/>
    <property type="molecule type" value="Genomic_DNA"/>
</dbReference>
<dbReference type="Pfam" id="PF02807">
    <property type="entry name" value="ATP-gua_PtransN"/>
    <property type="match status" value="4"/>
</dbReference>
<feature type="compositionally biased region" description="Basic and acidic residues" evidence="11">
    <location>
        <begin position="83"/>
        <end position="94"/>
    </location>
</feature>
<feature type="region of interest" description="Disordered" evidence="11">
    <location>
        <begin position="1496"/>
        <end position="1541"/>
    </location>
</feature>
<dbReference type="Gene3D" id="3.40.50.10810">
    <property type="entry name" value="Tandem AAA-ATPase domain"/>
    <property type="match status" value="2"/>
</dbReference>
<feature type="compositionally biased region" description="Pro residues" evidence="11">
    <location>
        <begin position="1360"/>
        <end position="1370"/>
    </location>
</feature>
<dbReference type="Gene3D" id="3.40.50.300">
    <property type="entry name" value="P-loop containing nucleotide triphosphate hydrolases"/>
    <property type="match status" value="1"/>
</dbReference>
<feature type="domain" description="Phosphagen kinase C-terminal" evidence="15">
    <location>
        <begin position="2015"/>
        <end position="2257"/>
    </location>
</feature>
<feature type="region of interest" description="Disordered" evidence="11">
    <location>
        <begin position="1325"/>
        <end position="1371"/>
    </location>
</feature>
<feature type="binding site" evidence="9">
    <location>
        <begin position="2210"/>
        <end position="2215"/>
    </location>
    <ligand>
        <name>ATP</name>
        <dbReference type="ChEBI" id="CHEBI:30616"/>
    </ligand>
</feature>
<feature type="domain" description="Helicase ATP-binding" evidence="12">
    <location>
        <begin position="254"/>
        <end position="560"/>
    </location>
</feature>
<feature type="binding site" evidence="9">
    <location>
        <begin position="2387"/>
        <end position="2391"/>
    </location>
    <ligand>
        <name>ATP</name>
        <dbReference type="ChEBI" id="CHEBI:30616"/>
    </ligand>
</feature>
<dbReference type="InterPro" id="IPR000330">
    <property type="entry name" value="SNF2_N"/>
</dbReference>
<feature type="region of interest" description="Disordered" evidence="11">
    <location>
        <begin position="974"/>
        <end position="1045"/>
    </location>
</feature>
<feature type="compositionally biased region" description="Polar residues" evidence="11">
    <location>
        <begin position="449"/>
        <end position="462"/>
    </location>
</feature>
<dbReference type="GO" id="GO:0046314">
    <property type="term" value="P:phosphocreatine biosynthetic process"/>
    <property type="evidence" value="ECO:0007669"/>
    <property type="project" value="InterPro"/>
</dbReference>
<dbReference type="InterPro" id="IPR001650">
    <property type="entry name" value="Helicase_C-like"/>
</dbReference>
<feature type="binding site" evidence="9">
    <location>
        <begin position="2948"/>
        <end position="2953"/>
    </location>
    <ligand>
        <name>ATP</name>
        <dbReference type="ChEBI" id="CHEBI:30616"/>
    </ligand>
</feature>
<feature type="region of interest" description="Disordered" evidence="11">
    <location>
        <begin position="1395"/>
        <end position="1435"/>
    </location>
</feature>
<feature type="binding site" evidence="9">
    <location>
        <begin position="2920"/>
        <end position="2924"/>
    </location>
    <ligand>
        <name>ATP</name>
        <dbReference type="ChEBI" id="CHEBI:30616"/>
    </ligand>
</feature>
<feature type="domain" description="Phosphagen kinase N-terminal" evidence="14">
    <location>
        <begin position="2271"/>
        <end position="2357"/>
    </location>
</feature>
<organism evidence="16 17">
    <name type="scientific">Geodia barretti</name>
    <name type="common">Barrett's horny sponge</name>
    <dbReference type="NCBI Taxonomy" id="519541"/>
    <lineage>
        <taxon>Eukaryota</taxon>
        <taxon>Metazoa</taxon>
        <taxon>Porifera</taxon>
        <taxon>Demospongiae</taxon>
        <taxon>Heteroscleromorpha</taxon>
        <taxon>Tetractinellida</taxon>
        <taxon>Astrophorina</taxon>
        <taxon>Geodiidae</taxon>
        <taxon>Geodia</taxon>
    </lineage>
</organism>
<feature type="binding site" evidence="9">
    <location>
        <begin position="2018"/>
        <end position="2022"/>
    </location>
    <ligand>
        <name>ATP</name>
        <dbReference type="ChEBI" id="CHEBI:30616"/>
    </ligand>
</feature>
<feature type="binding site" evidence="9">
    <location>
        <begin position="2579"/>
        <end position="2584"/>
    </location>
    <ligand>
        <name>ATP</name>
        <dbReference type="ChEBI" id="CHEBI:30616"/>
    </ligand>
</feature>
<dbReference type="InterPro" id="IPR038718">
    <property type="entry name" value="SNF2-like_sf"/>
</dbReference>
<feature type="compositionally biased region" description="Polar residues" evidence="11">
    <location>
        <begin position="1330"/>
        <end position="1340"/>
    </location>
</feature>
<dbReference type="SMART" id="SM00487">
    <property type="entry name" value="DEXDc"/>
    <property type="match status" value="1"/>
</dbReference>
<feature type="binding site" evidence="9">
    <location>
        <position position="2126"/>
    </location>
    <ligand>
        <name>ATP</name>
        <dbReference type="ChEBI" id="CHEBI:30616"/>
    </ligand>
</feature>
<evidence type="ECO:0000256" key="5">
    <source>
        <dbReference type="ARBA" id="ARBA00022777"/>
    </source>
</evidence>
<dbReference type="Pfam" id="PF00217">
    <property type="entry name" value="ATP-gua_Ptrans"/>
    <property type="match status" value="4"/>
</dbReference>
<evidence type="ECO:0000256" key="8">
    <source>
        <dbReference type="PROSITE-ProRule" id="PRU00842"/>
    </source>
</evidence>
<feature type="binding site" evidence="9">
    <location>
        <position position="2819"/>
    </location>
    <ligand>
        <name>ATP</name>
        <dbReference type="ChEBI" id="CHEBI:30616"/>
    </ligand>
</feature>
<sequence length="3008" mass="333143">MVTLINAHHSKLVFLSGEMEEEESSELSSSSSSYSTSEEESVGEEEDEDSEELAGPRGAERSGEKSERRKRRRKLAGRRRELRSKYESVKDFNPEARSAQTEEIERIRRLELQRSLQGGAPSVVAPPVDGQGELTSLLGSGPVFRNLAEDEEERERVVDAIVISSDSEEEERERVRREGGREVKTEVVEGVKEEKGGRYDVVGEERDDQVVINLGHPPDEEDVTLPPQISRIIKPHQVGGVRFLYDNLIESLSRFHTSTGFGCILAHSMGLGKTLQVIAFIDIFFRYTPARQVLCVVPVNTLQNWVVEFDKWLPDREQEEMKKKAGTASTSGHNKSSRSKNKKSALQNGRSSKMVDSHLQPPSSSSLYPAPSNGLLATNSAVSMPTSGENNSLFVGGEVLTESDQQLLLSVMSSTDTSSAHSSGSQVQTTPTLLGGVSGSRPHTPNPGIANSRSHTASPSTPDVQYRSFRLFVLSETSRSMEARVRLIKQWREEEIQRALCVPGPDLIVCDEGHRIKNSYTDISQALKKIRTRRRVVLTGYPLQNNLLEYWCMVDFVRPKYLGTKQEFSDLFERPITNGQCVDSTAQDVRTMRYRSHVLHTLLKGFVLRRGHDILKNALPMKFEHVLLVRPSPVQAALYDYNMNNLQQGGTSTTAGPLKGFAVCTKIWNHPDIYYNEAMKLPDAKKSCATSWQEEVGLPKNLLPKGETNKLEWPNEALAMLPPYQTGRLDNSPKMVVAMEILDRSVQMGDKLLIFSQSLLALSYIESLLVRRPIPIPHSAGPSGEVQYSGTMWSKNVNFCRLDGSTSSADRDRLITAFNSPANSEMWVFLLSTKAGCLGINLIGANRVIGVPVRSDENRATSTDWCATGPWRERSTTDRSPNREWQNMALDAVHFTFDQVLFILCQHFGPLLTKMPFRHESLLLDSAHEKMTEVEKMFAMRGFQQDWNARKRNNVPQQAPVVVHPVVVHPVKSQPLQQPRQLGSPLTTPPLSHPSLTTPPQPHPPTSLSISPYSNTRVSLPSTSSITPSSHAAQLHSHSTLQYSHSPVPSSGIEMGYGNAAVSNDIIWLDSDGEYDWAQPPPSDAAIPNSSSSHTAQATLLPGPKVLTVPISSSLNPAHPGPGGSTGHATQGGFATRGVFDAALSQLTEVLRQREVAGGERNTNETPSFFSSSNSGPATGPIPVPQAGGMGMRPQTSHTPGLNPVYFHADPGQHLTAHHSGQPPPYSGQPAMYLGQSGPNSYDTNRQFTTIPRSQPSSDSAASTSRLQLSPTFTSLLNTTTNNNVAPSPVQQYSDLPLPSSSLPDHATQALSILASAALRDQARTLHQPAPTQTTSSALQHSRPPEAAASQSVLDMMGSPPHPLFSPPKLPLHRETGVSIDSCVTRSPAAVQTVFNSQPPFSSPPHSVQAGPSPPSASPFPCSTPSPLSQPPTPSTSIPLLSPVAAHLFQAHVINVLPWKPFIGKRRVCLLASFIAQLSRKAISEKIKWGAAVPRRPLLRSPSKPQHPPQVSRSPGEPATNQQQSQQSERPEFDALDNYPDLSKHSNHMAKHLTKEMYKKLAPLTTPKGFTLDRAIQTGVDNPGHPFIMTVGLVAGDEESYETFSDLFDPVIESRHKGFKKTDSHKTDLSAEKLVGGDNLDPKYVLSSRVRTGRSIRGFCLPPFCSRAERRCIRDIVTHALESFEGEFQGKYYPLGGMSEEEQQQLIDDHFLFDKPVSPLLLASCMARDWPDARGIWHNQDKNFLVWVNEEDHTRVISMQKGGNMREVFTRFCNGLAKFEGAIKKEEREFMWNEHLGFILTCPSNLGTGLRAGVHLKIPLASKLPFFKAIIQELSLQTRGVGGVDTAPVDGIFDISNSDRLGFSEVELVQKVVDGVEKLIAIEKCLELNAIIFPLLPPKVQTSVAVLEDYPDLSKHNNHMARCLTPQIFAKLAPLSTPNGFTLNKAIQTGVDNPGHPFIMTVGMVAGDEESYDTFAELFDPVIDARHGGYKRNDKHKTDLDPSHLKGGEDLDPKYVLSSRVRTGKSIRGLSLPPSCTRAERREVERVTTTALGSFDGGFQGKYYPLNGMTEVEQQQLIDDHFLFDKPVSPLLLASRMARDWPDARGIWHNQDKNFLVWVNEEDHTRVISMQKGGNMREVFTRFCDGLAKFEVAIKKEEREFMWNEHLGFILTCPSNLGTGLRAGVHLKIPLLSKHGKFGSILKSLRLQKRGTGGVDTESTDGTFDISNSDRLGFSEVELVQKVIDGVKLMIEMEKTLETGLLINNLIPDENGETRHPDYPDLSKHNNHMARCLTPQIFAKLAPLSTPNGFTLNKAIQTGVDNPGHPFIMTVGMVAGDEESYDTFAELFDPVIDARHGGYKKDNKHKTDLDPSHLKCGEDLDPKYVLSSRVRTGRSIRGLSLPPSCTRAERREVERISTTALGSFDGGFQGKYYPLNGMTEEQQQQLIDDHFLFDKPVSPLLLASRMARDWPDARGIWHNQDKNFLVWVNEEDHTRVISMQKGGNMREVFTRFCDGLAKFEAAIKKEEREFMWNEHLGFILTCPSNLGTGLRAGVHLKIPLLSKHGKFGAILKSLCLQKRGTGGVDTESTDGTFDISNSDRLGFSEVELVQKVIDGVKLMIKMEKTLETGLVIDNLIPDENGETRHPDYPDLSKHNNHMARCLTPQIFAKLAPLSTPNGFTLNKAIQTGVDNPGHPFIMTVGMVAGDEESYDTFAELFDPVIDARHGGYKKDNKHKTDLDPSHLKCGEDLDPKYVLSSRVRTGKSIRGLSLPPSCTRAERREVERVTTTALGSFDGGFQGKYYPLNGMTEEQQQQLIDDHFLFDKPVSPLLLASRMARDWPDARGIWHNQDKNFLVWVNEEDHTRVISMQKGGNMREVFTRFCDGLAKFEVAIKKEEREFMWNEHLGFILTCPSNLGTGLRAGVHLKIPLLSKHGKFGSILKSLRLQKRGTGGVDTESTDGTFDISNSDRLGFSEVELVQKVIDGVKLMIEMEKALEEGKGIEDLIPTE</sequence>
<dbReference type="FunFam" id="3.30.590.10:FF:000026">
    <property type="entry name" value="Creatine kinase B-type"/>
    <property type="match status" value="4"/>
</dbReference>
<dbReference type="PANTHER" id="PTHR11547">
    <property type="entry name" value="ARGININE OR CREATINE KINASE"/>
    <property type="match status" value="1"/>
</dbReference>
<dbReference type="InterPro" id="IPR022415">
    <property type="entry name" value="ATP-guanido_PTrfase_AS"/>
</dbReference>
<feature type="compositionally biased region" description="Basic residues" evidence="11">
    <location>
        <begin position="68"/>
        <end position="82"/>
    </location>
</feature>
<dbReference type="InterPro" id="IPR014746">
    <property type="entry name" value="Gln_synth/guanido_kin_cat_dom"/>
</dbReference>
<dbReference type="SUPFAM" id="SSF52540">
    <property type="entry name" value="P-loop containing nucleoside triphosphate hydrolases"/>
    <property type="match status" value="2"/>
</dbReference>
<evidence type="ECO:0000256" key="3">
    <source>
        <dbReference type="ARBA" id="ARBA00022679"/>
    </source>
</evidence>
<dbReference type="Pfam" id="PF00271">
    <property type="entry name" value="Helicase_C"/>
    <property type="match status" value="1"/>
</dbReference>
<evidence type="ECO:0000256" key="4">
    <source>
        <dbReference type="ARBA" id="ARBA00022741"/>
    </source>
</evidence>
<evidence type="ECO:0000313" key="17">
    <source>
        <dbReference type="Proteomes" id="UP001174909"/>
    </source>
</evidence>
<dbReference type="Gene3D" id="1.10.135.10">
    <property type="entry name" value="ATP:guanido phosphotransferase, N-terminal domain"/>
    <property type="match status" value="4"/>
</dbReference>
<feature type="compositionally biased region" description="Polar residues" evidence="11">
    <location>
        <begin position="1285"/>
        <end position="1294"/>
    </location>
</feature>
<feature type="compositionally biased region" description="Low complexity" evidence="11">
    <location>
        <begin position="361"/>
        <end position="372"/>
    </location>
</feature>
<feature type="binding site" evidence="9">
    <location>
        <position position="1755"/>
    </location>
    <ligand>
        <name>ATP</name>
        <dbReference type="ChEBI" id="CHEBI:30616"/>
    </ligand>
</feature>
<feature type="compositionally biased region" description="Polar residues" evidence="11">
    <location>
        <begin position="1164"/>
        <end position="1177"/>
    </location>
</feature>
<comment type="caution">
    <text evidence="16">The sequence shown here is derived from an EMBL/GenBank/DDBJ whole genome shotgun (WGS) entry which is preliminary data.</text>
</comment>
<feature type="binding site" evidence="9">
    <location>
        <position position="2081"/>
    </location>
    <ligand>
        <name>ATP</name>
        <dbReference type="ChEBI" id="CHEBI:30616"/>
    </ligand>
</feature>
<evidence type="ECO:0000259" key="13">
    <source>
        <dbReference type="PROSITE" id="PS51194"/>
    </source>
</evidence>
<feature type="binding site" evidence="9">
    <location>
        <begin position="2756"/>
        <end position="2760"/>
    </location>
    <ligand>
        <name>ATP</name>
        <dbReference type="ChEBI" id="CHEBI:30616"/>
    </ligand>
</feature>
<dbReference type="CDD" id="cd18793">
    <property type="entry name" value="SF2_C_SNF"/>
    <property type="match status" value="1"/>
</dbReference>
<feature type="region of interest" description="Disordered" evidence="11">
    <location>
        <begin position="318"/>
        <end position="372"/>
    </location>
</feature>
<feature type="compositionally biased region" description="Polar residues" evidence="11">
    <location>
        <begin position="1509"/>
        <end position="1528"/>
    </location>
</feature>
<keyword evidence="7 9" id="KW-0067">ATP-binding</keyword>
<dbReference type="EC" id="2.7.3.2" evidence="2"/>
<dbReference type="SUPFAM" id="SSF55931">
    <property type="entry name" value="Glutamine synthetase/guanido kinase"/>
    <property type="match status" value="4"/>
</dbReference>
<feature type="binding site" evidence="9">
    <location>
        <begin position="1839"/>
        <end position="1844"/>
    </location>
    <ligand>
        <name>ATP</name>
        <dbReference type="ChEBI" id="CHEBI:30616"/>
    </ligand>
</feature>
<evidence type="ECO:0000256" key="11">
    <source>
        <dbReference type="SAM" id="MobiDB-lite"/>
    </source>
</evidence>
<name>A0AA35RN89_GEOBA</name>
<feature type="compositionally biased region" description="Pro residues" evidence="11">
    <location>
        <begin position="1412"/>
        <end position="1434"/>
    </location>
</feature>
<dbReference type="Proteomes" id="UP001174909">
    <property type="component" value="Unassembled WGS sequence"/>
</dbReference>
<feature type="compositionally biased region" description="Polar residues" evidence="11">
    <location>
        <begin position="1088"/>
        <end position="1097"/>
    </location>
</feature>
<evidence type="ECO:0000259" key="14">
    <source>
        <dbReference type="PROSITE" id="PS51509"/>
    </source>
</evidence>
<feature type="compositionally biased region" description="Pro residues" evidence="11">
    <location>
        <begin position="987"/>
        <end position="1005"/>
    </location>
</feature>
<dbReference type="SUPFAM" id="SSF48034">
    <property type="entry name" value="Guanido kinase N-terminal domain"/>
    <property type="match status" value="4"/>
</dbReference>
<accession>A0AA35RN89</accession>
<dbReference type="Pfam" id="PF00176">
    <property type="entry name" value="SNF2-rel_dom"/>
    <property type="match status" value="2"/>
</dbReference>
<dbReference type="PROSITE" id="PS51194">
    <property type="entry name" value="HELICASE_CTER"/>
    <property type="match status" value="1"/>
</dbReference>
<evidence type="ECO:0000256" key="10">
    <source>
        <dbReference type="RuleBase" id="RU000505"/>
    </source>
</evidence>
<evidence type="ECO:0000256" key="1">
    <source>
        <dbReference type="ARBA" id="ARBA00006798"/>
    </source>
</evidence>
<keyword evidence="17" id="KW-1185">Reference proteome</keyword>
<feature type="compositionally biased region" description="Low complexity" evidence="11">
    <location>
        <begin position="412"/>
        <end position="425"/>
    </location>
</feature>
<dbReference type="InterPro" id="IPR000749">
    <property type="entry name" value="ATP-guanido_PTrfase"/>
</dbReference>
<keyword evidence="4 9" id="KW-0547">Nucleotide-binding</keyword>
<feature type="domain" description="Phosphagen kinase C-terminal" evidence="15">
    <location>
        <begin position="2753"/>
        <end position="2995"/>
    </location>
</feature>
<dbReference type="FunFam" id="1.10.135.10:FF:000001">
    <property type="entry name" value="Creatine kinase M-type"/>
    <property type="match status" value="2"/>
</dbReference>
<comment type="similarity">
    <text evidence="1 8 10">Belongs to the ATP:guanido phosphotransferase family.</text>
</comment>
<evidence type="ECO:0000313" key="16">
    <source>
        <dbReference type="EMBL" id="CAI8014668.1"/>
    </source>
</evidence>
<keyword evidence="6" id="KW-0378">Hydrolase</keyword>
<feature type="region of interest" description="Disordered" evidence="11">
    <location>
        <begin position="1278"/>
        <end position="1304"/>
    </location>
</feature>
<gene>
    <name evidence="16" type="ORF">GBAR_LOCUS9159</name>
</gene>
<feature type="binding site" evidence="9">
    <location>
        <begin position="1647"/>
        <end position="1651"/>
    </location>
    <ligand>
        <name>ATP</name>
        <dbReference type="ChEBI" id="CHEBI:30616"/>
    </ligand>
</feature>
<dbReference type="GO" id="GO:0016787">
    <property type="term" value="F:hydrolase activity"/>
    <property type="evidence" value="ECO:0007669"/>
    <property type="project" value="UniProtKB-KW"/>
</dbReference>
<dbReference type="InterPro" id="IPR036802">
    <property type="entry name" value="ATP-guanido_PTrfase_N_sf"/>
</dbReference>
<dbReference type="Gene3D" id="3.30.590.10">
    <property type="entry name" value="Glutamine synthetase/guanido kinase, catalytic domain"/>
    <property type="match status" value="4"/>
</dbReference>
<evidence type="ECO:0000259" key="15">
    <source>
        <dbReference type="PROSITE" id="PS51510"/>
    </source>
</evidence>
<dbReference type="PROSITE" id="PS51510">
    <property type="entry name" value="PHOSPHAGEN_KINASE_C"/>
    <property type="match status" value="4"/>
</dbReference>
<dbReference type="GO" id="GO:0005524">
    <property type="term" value="F:ATP binding"/>
    <property type="evidence" value="ECO:0007669"/>
    <property type="project" value="UniProtKB-UniRule"/>
</dbReference>
<dbReference type="PROSITE" id="PS00112">
    <property type="entry name" value="PHOSPHAGEN_KINASE"/>
    <property type="match status" value="4"/>
</dbReference>
<dbReference type="PROSITE" id="PS51509">
    <property type="entry name" value="PHOSPHAGEN_KINASE_N"/>
    <property type="match status" value="4"/>
</dbReference>
<keyword evidence="5 9" id="KW-0418">Kinase</keyword>
<dbReference type="CDD" id="cd00716">
    <property type="entry name" value="creatine_kinase_like"/>
    <property type="match status" value="4"/>
</dbReference>
<evidence type="ECO:0000259" key="12">
    <source>
        <dbReference type="PROSITE" id="PS51192"/>
    </source>
</evidence>
<feature type="region of interest" description="Disordered" evidence="11">
    <location>
        <begin position="1154"/>
        <end position="1265"/>
    </location>
</feature>
<keyword evidence="3 9" id="KW-0808">Transferase</keyword>
<keyword evidence="16" id="KW-0282">Flagellum</keyword>
<evidence type="ECO:0000256" key="9">
    <source>
        <dbReference type="PROSITE-ProRule" id="PRU00843"/>
    </source>
</evidence>
<dbReference type="PANTHER" id="PTHR11547:SF23">
    <property type="entry name" value="CREATINE KINASE B-TYPE"/>
    <property type="match status" value="1"/>
</dbReference>
<dbReference type="GO" id="GO:0004111">
    <property type="term" value="F:creatine kinase activity"/>
    <property type="evidence" value="ECO:0007669"/>
    <property type="project" value="UniProtKB-EC"/>
</dbReference>
<feature type="compositionally biased region" description="Low complexity" evidence="11">
    <location>
        <begin position="1252"/>
        <end position="1265"/>
    </location>
</feature>
<feature type="domain" description="Phosphagen kinase N-terminal" evidence="14">
    <location>
        <begin position="1899"/>
        <end position="1988"/>
    </location>
</feature>
<evidence type="ECO:0000256" key="6">
    <source>
        <dbReference type="ARBA" id="ARBA00022801"/>
    </source>
</evidence>
<feature type="compositionally biased region" description="Polar residues" evidence="11">
    <location>
        <begin position="1237"/>
        <end position="1251"/>
    </location>
</feature>
<keyword evidence="16" id="KW-0966">Cell projection</keyword>
<feature type="region of interest" description="Disordered" evidence="11">
    <location>
        <begin position="1078"/>
        <end position="1097"/>
    </location>
</feature>
<dbReference type="InterPro" id="IPR022414">
    <property type="entry name" value="ATP-guanido_PTrfase_cat"/>
</dbReference>
<feature type="domain" description="Phosphagen kinase C-terminal" evidence="15">
    <location>
        <begin position="2384"/>
        <end position="2626"/>
    </location>
</feature>
<evidence type="ECO:0000256" key="7">
    <source>
        <dbReference type="ARBA" id="ARBA00022840"/>
    </source>
</evidence>
<protein>
    <recommendedName>
        <fullName evidence="2">creatine kinase</fullName>
        <ecNumber evidence="2">2.7.3.2</ecNumber>
    </recommendedName>
</protein>
<feature type="region of interest" description="Disordered" evidence="11">
    <location>
        <begin position="412"/>
        <end position="462"/>
    </location>
</feature>
<dbReference type="PROSITE" id="PS51192">
    <property type="entry name" value="HELICASE_ATP_BIND_1"/>
    <property type="match status" value="1"/>
</dbReference>
<feature type="compositionally biased region" description="Low complexity" evidence="11">
    <location>
        <begin position="1019"/>
        <end position="1030"/>
    </location>
</feature>
<dbReference type="FunFam" id="1.10.135.10:FF:000005">
    <property type="entry name" value="Glycocyamine kinase beta chain"/>
    <property type="match status" value="2"/>
</dbReference>
<feature type="binding site" evidence="9">
    <location>
        <position position="2864"/>
    </location>
    <ligand>
        <name>ATP</name>
        <dbReference type="ChEBI" id="CHEBI:30616"/>
    </ligand>
</feature>
<feature type="compositionally biased region" description="Basic and acidic residues" evidence="11">
    <location>
        <begin position="58"/>
        <end position="67"/>
    </location>
</feature>
<dbReference type="InterPro" id="IPR027417">
    <property type="entry name" value="P-loop_NTPase"/>
</dbReference>
<feature type="compositionally biased region" description="Acidic residues" evidence="11">
    <location>
        <begin position="37"/>
        <end position="52"/>
    </location>
</feature>